<evidence type="ECO:0000313" key="1">
    <source>
        <dbReference type="EMBL" id="KAL0575929.1"/>
    </source>
</evidence>
<name>A0ABR3FKM1_9AGAR</name>
<sequence length="433" mass="49278">MNNWEWGHILLPDINQARRQRLLKFVEVMDSQKTRSIEGIRASLTRKPPLKLSSVPFETSQARVALEAVIGAAAKATIRPADRILLPADIWPRVWTWMAFLIRSAVLKGLPSTREAFELRERVIHASCGILAIPFALDRFSDAGPEIIRKVVRTTWTDFVPIYSDLLFYLADTGHSSFDLIWGQFTTRYFAGDGSPFVRPSQGMFSLEDKSRILVQLLVRGCQTPIIDTWELATLTSFIMMCIPHERDVYHGILSNHVVKWLTATLSHVASHFDSIPGGDMKMLSAVFATCCVYIKKAFQDGYTWIAEALDGHILYTMCKILAKLTMSCTDEMMSELLIDASKKFAETASSIIFFVFYRSVFIRTIRDLKRIRDSGLLDVLSEESPFVDAMETLWVEALEMKKRMRHFDSERGEICMNVQASPSFLWPRAEAN</sequence>
<reference evidence="1 2" key="1">
    <citation type="submission" date="2024-02" db="EMBL/GenBank/DDBJ databases">
        <title>A draft genome for the cacao thread blight pathogen Marasmius crinis-equi.</title>
        <authorList>
            <person name="Cohen S.P."/>
            <person name="Baruah I.K."/>
            <person name="Amoako-Attah I."/>
            <person name="Bukari Y."/>
            <person name="Meinhardt L.W."/>
            <person name="Bailey B.A."/>
        </authorList>
    </citation>
    <scope>NUCLEOTIDE SEQUENCE [LARGE SCALE GENOMIC DNA]</scope>
    <source>
        <strain evidence="1 2">GH-76</strain>
    </source>
</reference>
<accession>A0ABR3FKM1</accession>
<evidence type="ECO:0000313" key="2">
    <source>
        <dbReference type="Proteomes" id="UP001465976"/>
    </source>
</evidence>
<protein>
    <submittedName>
        <fullName evidence="1">Uncharacterized protein</fullName>
    </submittedName>
</protein>
<keyword evidence="2" id="KW-1185">Reference proteome</keyword>
<dbReference type="Proteomes" id="UP001465976">
    <property type="component" value="Unassembled WGS sequence"/>
</dbReference>
<comment type="caution">
    <text evidence="1">The sequence shown here is derived from an EMBL/GenBank/DDBJ whole genome shotgun (WGS) entry which is preliminary data.</text>
</comment>
<gene>
    <name evidence="1" type="ORF">V5O48_006039</name>
</gene>
<dbReference type="EMBL" id="JBAHYK010000261">
    <property type="protein sequence ID" value="KAL0575929.1"/>
    <property type="molecule type" value="Genomic_DNA"/>
</dbReference>
<proteinExistence type="predicted"/>
<organism evidence="1 2">
    <name type="scientific">Marasmius crinis-equi</name>
    <dbReference type="NCBI Taxonomy" id="585013"/>
    <lineage>
        <taxon>Eukaryota</taxon>
        <taxon>Fungi</taxon>
        <taxon>Dikarya</taxon>
        <taxon>Basidiomycota</taxon>
        <taxon>Agaricomycotina</taxon>
        <taxon>Agaricomycetes</taxon>
        <taxon>Agaricomycetidae</taxon>
        <taxon>Agaricales</taxon>
        <taxon>Marasmiineae</taxon>
        <taxon>Marasmiaceae</taxon>
        <taxon>Marasmius</taxon>
    </lineage>
</organism>